<dbReference type="InterPro" id="IPR001128">
    <property type="entry name" value="Cyt_P450"/>
</dbReference>
<organism evidence="2 3">
    <name type="scientific">Patulibacter brassicae</name>
    <dbReference type="NCBI Taxonomy" id="1705717"/>
    <lineage>
        <taxon>Bacteria</taxon>
        <taxon>Bacillati</taxon>
        <taxon>Actinomycetota</taxon>
        <taxon>Thermoleophilia</taxon>
        <taxon>Solirubrobacterales</taxon>
        <taxon>Patulibacteraceae</taxon>
        <taxon>Patulibacter</taxon>
    </lineage>
</organism>
<gene>
    <name evidence="2" type="ORF">SK069_19290</name>
</gene>
<dbReference type="PRINTS" id="PR00359">
    <property type="entry name" value="BP450"/>
</dbReference>
<name>A0ABU4VQK8_9ACTN</name>
<dbReference type="Gene3D" id="1.10.630.10">
    <property type="entry name" value="Cytochrome P450"/>
    <property type="match status" value="1"/>
</dbReference>
<dbReference type="InterPro" id="IPR036396">
    <property type="entry name" value="Cyt_P450_sf"/>
</dbReference>
<dbReference type="PANTHER" id="PTHR46696:SF4">
    <property type="entry name" value="BIOTIN BIOSYNTHESIS CYTOCHROME P450"/>
    <property type="match status" value="1"/>
</dbReference>
<comment type="similarity">
    <text evidence="1">Belongs to the cytochrome P450 family.</text>
</comment>
<accession>A0ABU4VQK8</accession>
<dbReference type="EMBL" id="JAXAVX010000019">
    <property type="protein sequence ID" value="MDX8153750.1"/>
    <property type="molecule type" value="Genomic_DNA"/>
</dbReference>
<proteinExistence type="inferred from homology"/>
<protein>
    <submittedName>
        <fullName evidence="2">Cytochrome P450</fullName>
    </submittedName>
</protein>
<keyword evidence="3" id="KW-1185">Reference proteome</keyword>
<dbReference type="SUPFAM" id="SSF48264">
    <property type="entry name" value="Cytochrome P450"/>
    <property type="match status" value="1"/>
</dbReference>
<evidence type="ECO:0000313" key="2">
    <source>
        <dbReference type="EMBL" id="MDX8153750.1"/>
    </source>
</evidence>
<dbReference type="PANTHER" id="PTHR46696">
    <property type="entry name" value="P450, PUTATIVE (EUROFUNG)-RELATED"/>
    <property type="match status" value="1"/>
</dbReference>
<dbReference type="Proteomes" id="UP001277761">
    <property type="component" value="Unassembled WGS sequence"/>
</dbReference>
<sequence length="412" mass="46089">MTPSTAAEVDLSTIDILDPKWFEDGPPHELFARMREEAPVRRNATAELGEFWSLTRASDIAAVSKDSSTFSSAQEGVFTVRDLVAPLELQRSVLLYKDPPDHTKYRKILQSAFVPATVNKMEDDVRAVVTRVIDDVIEQGECDAVGDLAVRIPLMVLADLMGLPDEDVPQLLEWTNAIEDSANTYEPAQAVDTFMAMAGYLHAQVERQIAEGNNDSLVMRLRNAEVEGEKLDDPEIMLFFALLVFAGNDTTRNTTSSGLRALLEHPEQLEKLRANPELLPQAVEELLRWTSVVQYFVRTATKDAEVGGQQIAEGDRLVMWYTAGSRDPERYEDPGTFDIERPEHAHMAFGGGGRHFCLGAGLARLELRIIFEEVLRRLQDIEIAGEPERRVSPWVNSLTRLPIRFTPGTREG</sequence>
<dbReference type="InterPro" id="IPR002397">
    <property type="entry name" value="Cyt_P450_B"/>
</dbReference>
<dbReference type="RefSeq" id="WP_319955899.1">
    <property type="nucleotide sequence ID" value="NZ_JAXAVX010000019.1"/>
</dbReference>
<evidence type="ECO:0000313" key="3">
    <source>
        <dbReference type="Proteomes" id="UP001277761"/>
    </source>
</evidence>
<reference evidence="2 3" key="1">
    <citation type="submission" date="2023-11" db="EMBL/GenBank/DDBJ databases">
        <authorList>
            <person name="Xu M."/>
            <person name="Jiang T."/>
        </authorList>
    </citation>
    <scope>NUCLEOTIDE SEQUENCE [LARGE SCALE GENOMIC DNA]</scope>
    <source>
        <strain evidence="2 3">SD</strain>
    </source>
</reference>
<dbReference type="Pfam" id="PF00067">
    <property type="entry name" value="p450"/>
    <property type="match status" value="1"/>
</dbReference>
<comment type="caution">
    <text evidence="2">The sequence shown here is derived from an EMBL/GenBank/DDBJ whole genome shotgun (WGS) entry which is preliminary data.</text>
</comment>
<evidence type="ECO:0000256" key="1">
    <source>
        <dbReference type="ARBA" id="ARBA00010617"/>
    </source>
</evidence>
<dbReference type="CDD" id="cd11033">
    <property type="entry name" value="CYP142-like"/>
    <property type="match status" value="1"/>
</dbReference>